<organism evidence="2 3">
    <name type="scientific">Edaphobacter modestus</name>
    <dbReference type="NCBI Taxonomy" id="388466"/>
    <lineage>
        <taxon>Bacteria</taxon>
        <taxon>Pseudomonadati</taxon>
        <taxon>Acidobacteriota</taxon>
        <taxon>Terriglobia</taxon>
        <taxon>Terriglobales</taxon>
        <taxon>Acidobacteriaceae</taxon>
        <taxon>Edaphobacter</taxon>
    </lineage>
</organism>
<keyword evidence="1" id="KW-0732">Signal</keyword>
<keyword evidence="3" id="KW-1185">Reference proteome</keyword>
<dbReference type="RefSeq" id="WP_130418768.1">
    <property type="nucleotide sequence ID" value="NZ_SHKW01000001.1"/>
</dbReference>
<sequence length="333" mass="36341">MIKEDHMTLNTFHFLTSKSLVTAQMIALSCALTAIAHAKPQSNPPTVAASQPAQMSFATPNQAAEALIQAAANYDVPALMRVLGPDGRHIVSTEDAVRDKNNAATFAAEAHEKTEVVVDPKNPNRATLSVGDEEWPLPIPIVKKDGKWYFDTKAGLKEVLFRRIGANELDAITVCRGFVEAQMDYAEQIHDNFDVNQYAQRIISTPGKQDGLAWQNPDGSWGGPVGVGVAKALAEGYGDKSKPFHGYYFKVLKGQGPSAPLGKLNYIIEGAMIGGFALVAVPAEYRVTGVKTFMVDYDGVVYQKDLGPDSLKIVKNMELYNPDKTWRPTSDNW</sequence>
<comment type="caution">
    <text evidence="2">The sequence shown here is derived from an EMBL/GenBank/DDBJ whole genome shotgun (WGS) entry which is preliminary data.</text>
</comment>
<evidence type="ECO:0000256" key="1">
    <source>
        <dbReference type="SAM" id="SignalP"/>
    </source>
</evidence>
<feature type="chain" id="PRO_5020466451" evidence="1">
    <location>
        <begin position="39"/>
        <end position="333"/>
    </location>
</feature>
<evidence type="ECO:0000313" key="3">
    <source>
        <dbReference type="Proteomes" id="UP000292958"/>
    </source>
</evidence>
<name>A0A4Q7YSH2_9BACT</name>
<dbReference type="Proteomes" id="UP000292958">
    <property type="component" value="Unassembled WGS sequence"/>
</dbReference>
<protein>
    <submittedName>
        <fullName evidence="2">DUF2950 family protein</fullName>
    </submittedName>
</protein>
<dbReference type="EMBL" id="SHKW01000001">
    <property type="protein sequence ID" value="RZU40742.1"/>
    <property type="molecule type" value="Genomic_DNA"/>
</dbReference>
<dbReference type="Pfam" id="PF11453">
    <property type="entry name" value="DUF2950"/>
    <property type="match status" value="1"/>
</dbReference>
<reference evidence="2 3" key="1">
    <citation type="submission" date="2019-02" db="EMBL/GenBank/DDBJ databases">
        <title>Genomic Encyclopedia of Archaeal and Bacterial Type Strains, Phase II (KMG-II): from individual species to whole genera.</title>
        <authorList>
            <person name="Goeker M."/>
        </authorList>
    </citation>
    <scope>NUCLEOTIDE SEQUENCE [LARGE SCALE GENOMIC DNA]</scope>
    <source>
        <strain evidence="2 3">DSM 18101</strain>
    </source>
</reference>
<dbReference type="PROSITE" id="PS51257">
    <property type="entry name" value="PROKAR_LIPOPROTEIN"/>
    <property type="match status" value="1"/>
</dbReference>
<feature type="signal peptide" evidence="1">
    <location>
        <begin position="1"/>
        <end position="38"/>
    </location>
</feature>
<gene>
    <name evidence="2" type="ORF">BDD14_2217</name>
</gene>
<dbReference type="OrthoDB" id="108782at2"/>
<accession>A0A4Q7YSH2</accession>
<dbReference type="InterPro" id="IPR021556">
    <property type="entry name" value="DUF2950"/>
</dbReference>
<proteinExistence type="predicted"/>
<evidence type="ECO:0000313" key="2">
    <source>
        <dbReference type="EMBL" id="RZU40742.1"/>
    </source>
</evidence>
<dbReference type="AlphaFoldDB" id="A0A4Q7YSH2"/>